<dbReference type="CDD" id="cd03679">
    <property type="entry name" value="MM_CoA_mutase_alpha_like"/>
    <property type="match status" value="1"/>
</dbReference>
<dbReference type="InterPro" id="IPR016176">
    <property type="entry name" value="Cbl-dep_enz_cat"/>
</dbReference>
<dbReference type="PROSITE" id="PS51332">
    <property type="entry name" value="B12_BINDING"/>
    <property type="match status" value="1"/>
</dbReference>
<evidence type="ECO:0000256" key="1">
    <source>
        <dbReference type="ARBA" id="ARBA00001922"/>
    </source>
</evidence>
<proteinExistence type="inferred from homology"/>
<evidence type="ECO:0000256" key="4">
    <source>
        <dbReference type="ARBA" id="ARBA00022723"/>
    </source>
</evidence>
<evidence type="ECO:0000256" key="7">
    <source>
        <dbReference type="SAM" id="MobiDB-lite"/>
    </source>
</evidence>
<reference evidence="9 10" key="1">
    <citation type="journal article" date="2024" name="Arch. Microbiol.">
        <title>Corallococcus caeni sp. nov., a novel myxobacterium isolated from activated sludge.</title>
        <authorList>
            <person name="Tomita S."/>
            <person name="Nakai R."/>
            <person name="Kuroda K."/>
            <person name="Kurashita H."/>
            <person name="Hatamoto M."/>
            <person name="Yamaguchi T."/>
            <person name="Narihiro T."/>
        </authorList>
    </citation>
    <scope>NUCLEOTIDE SEQUENCE [LARGE SCALE GENOMIC DNA]</scope>
    <source>
        <strain evidence="9 10">NO1</strain>
    </source>
</reference>
<dbReference type="Pfam" id="PF01642">
    <property type="entry name" value="MM_CoA_mutase"/>
    <property type="match status" value="1"/>
</dbReference>
<evidence type="ECO:0000256" key="5">
    <source>
        <dbReference type="ARBA" id="ARBA00023235"/>
    </source>
</evidence>
<dbReference type="RefSeq" id="WP_338277330.1">
    <property type="nucleotide sequence ID" value="NZ_BTTX01000003.1"/>
</dbReference>
<dbReference type="PANTHER" id="PTHR48101:SF4">
    <property type="entry name" value="METHYLMALONYL-COA MUTASE, MITOCHONDRIAL"/>
    <property type="match status" value="1"/>
</dbReference>
<keyword evidence="5" id="KW-0413">Isomerase</keyword>
<dbReference type="PANTHER" id="PTHR48101">
    <property type="entry name" value="METHYLMALONYL-COA MUTASE, MITOCHONDRIAL-RELATED"/>
    <property type="match status" value="1"/>
</dbReference>
<name>A0ABQ6QS46_9BACT</name>
<dbReference type="Gene3D" id="3.20.20.240">
    <property type="entry name" value="Methylmalonyl-CoA mutase"/>
    <property type="match status" value="1"/>
</dbReference>
<dbReference type="Pfam" id="PF02310">
    <property type="entry name" value="B12-binding"/>
    <property type="match status" value="1"/>
</dbReference>
<dbReference type="SUPFAM" id="SSF51703">
    <property type="entry name" value="Cobalamin (vitamin B12)-dependent enzymes"/>
    <property type="match status" value="1"/>
</dbReference>
<feature type="domain" description="B12-binding" evidence="8">
    <location>
        <begin position="596"/>
        <end position="728"/>
    </location>
</feature>
<dbReference type="Proteomes" id="UP001342631">
    <property type="component" value="Unassembled WGS sequence"/>
</dbReference>
<sequence length="728" mass="79091">MRPTVPDFSRVAFDAPETQTPSPAVEKQRAHASNATRAAEAWDTPEGIPVKPLYTREDLEGVAHLGSLPGLPPFVRGPYSTMYVQQPWTVRQYAGFSTAEASNAFYRRNLAAGQKGLSIAFDLATHRGYDSDHPRVAGDVGMAGVAIDSIKDMRILFDRIPLDQMSVSMTMNGAVLPVLALYVVAAEEQGVKPEQLSGTIQNDILKEFMVRNTYIYPPGPSMRIIGDIFKFTAERMPRFNSISISGYHMQEAGATQDLELGYTLADGVEYVRAGLAAGLGVDAFAPRLSFFWAIGMNFFMEVAKMRAARLLWARLIKGFNPKSDKSLALRTHCQTSGWSLTAQDVYNNVVRTCVEAMAATQGHTQSLHTNSLDEAIALPTDFSARIARNTQLYLQLESGTTRVIDPWGGSYYVERLTHELAQKAWGHIQEVEALGGMTKAIEAGLPKLRIEEAAARTQARIDSGRQAIIGVNKYPPERADNIEILKVDNSAVREAQIARLRELRAERNGEEVRRRLDALTEAGRRNEGNLLALAIDAARAKATVGEISDALEKVYGRYEATVRGVTGVYSAEAGQAQGIAEARAKADDFLARFGRRPRILIAKMGQDGHDRGQKVIATAFADLGFDVDIGPLFQTPEESARQAVENDVHVVGASSLAAGHLTLVPQLKHALKALGREDIMVVVGGVIPPQDYDALRAAGAAAIFGPGTVIAKAAIELLDKLAAEQEAA</sequence>
<dbReference type="SUPFAM" id="SSF52242">
    <property type="entry name" value="Cobalamin (vitamin B12)-binding domain"/>
    <property type="match status" value="1"/>
</dbReference>
<dbReference type="InterPro" id="IPR036724">
    <property type="entry name" value="Cobalamin-bd_sf"/>
</dbReference>
<keyword evidence="10" id="KW-1185">Reference proteome</keyword>
<comment type="caution">
    <text evidence="9">The sequence shown here is derived from an EMBL/GenBank/DDBJ whole genome shotgun (WGS) entry which is preliminary data.</text>
</comment>
<organism evidence="9 10">
    <name type="scientific">Corallococcus caeni</name>
    <dbReference type="NCBI Taxonomy" id="3082388"/>
    <lineage>
        <taxon>Bacteria</taxon>
        <taxon>Pseudomonadati</taxon>
        <taxon>Myxococcota</taxon>
        <taxon>Myxococcia</taxon>
        <taxon>Myxococcales</taxon>
        <taxon>Cystobacterineae</taxon>
        <taxon>Myxococcaceae</taxon>
        <taxon>Corallococcus</taxon>
    </lineage>
</organism>
<feature type="region of interest" description="Disordered" evidence="7">
    <location>
        <begin position="1"/>
        <end position="42"/>
    </location>
</feature>
<keyword evidence="3" id="KW-0846">Cobalamin</keyword>
<dbReference type="InterPro" id="IPR006159">
    <property type="entry name" value="Acid_CoA_mut_C"/>
</dbReference>
<evidence type="ECO:0000259" key="8">
    <source>
        <dbReference type="PROSITE" id="PS51332"/>
    </source>
</evidence>
<dbReference type="NCBIfam" id="TIGR00641">
    <property type="entry name" value="acid_CoA_mut_N"/>
    <property type="match status" value="1"/>
</dbReference>
<dbReference type="NCBIfam" id="TIGR00640">
    <property type="entry name" value="acid_CoA_mut_C"/>
    <property type="match status" value="1"/>
</dbReference>
<evidence type="ECO:0000313" key="10">
    <source>
        <dbReference type="Proteomes" id="UP001342631"/>
    </source>
</evidence>
<evidence type="ECO:0000313" key="9">
    <source>
        <dbReference type="EMBL" id="GMU06494.1"/>
    </source>
</evidence>
<dbReference type="InterPro" id="IPR006099">
    <property type="entry name" value="MeMalonylCoA_mutase_a/b_cat"/>
</dbReference>
<accession>A0ABQ6QS46</accession>
<dbReference type="InterPro" id="IPR006158">
    <property type="entry name" value="Cobalamin-bd"/>
</dbReference>
<evidence type="ECO:0000256" key="6">
    <source>
        <dbReference type="ARBA" id="ARBA00023285"/>
    </source>
</evidence>
<dbReference type="InterPro" id="IPR006098">
    <property type="entry name" value="MMCoA_mutase_a_cat"/>
</dbReference>
<comment type="similarity">
    <text evidence="2">Belongs to the methylmalonyl-CoA mutase family.</text>
</comment>
<comment type="cofactor">
    <cofactor evidence="1">
        <name>adenosylcob(III)alamin</name>
        <dbReference type="ChEBI" id="CHEBI:18408"/>
    </cofactor>
</comment>
<dbReference type="NCBIfam" id="NF006944">
    <property type="entry name" value="PRK09426.1"/>
    <property type="match status" value="1"/>
</dbReference>
<protein>
    <submittedName>
        <fullName evidence="9">Methylmalonyl-CoA mutase</fullName>
    </submittedName>
</protein>
<dbReference type="EMBL" id="BTTX01000003">
    <property type="protein sequence ID" value="GMU06494.1"/>
    <property type="molecule type" value="Genomic_DNA"/>
</dbReference>
<gene>
    <name evidence="9" type="primary">scpA</name>
    <name evidence="9" type="ORF">ASNO1_27470</name>
</gene>
<dbReference type="Gene3D" id="3.40.50.280">
    <property type="entry name" value="Cobalamin-binding domain"/>
    <property type="match status" value="1"/>
</dbReference>
<evidence type="ECO:0000256" key="3">
    <source>
        <dbReference type="ARBA" id="ARBA00022628"/>
    </source>
</evidence>
<evidence type="ECO:0000256" key="2">
    <source>
        <dbReference type="ARBA" id="ARBA00008465"/>
    </source>
</evidence>
<keyword evidence="4" id="KW-0479">Metal-binding</keyword>
<keyword evidence="6" id="KW-0170">Cobalt</keyword>
<dbReference type="CDD" id="cd02071">
    <property type="entry name" value="MM_CoA_mut_B12_BD"/>
    <property type="match status" value="1"/>
</dbReference>